<dbReference type="InterPro" id="IPR038732">
    <property type="entry name" value="HpyO/CreE_NAD-binding"/>
</dbReference>
<evidence type="ECO:0000259" key="1">
    <source>
        <dbReference type="Pfam" id="PF13454"/>
    </source>
</evidence>
<organism evidence="2 3">
    <name type="scientific">Crateriforma conspicua</name>
    <dbReference type="NCBI Taxonomy" id="2527996"/>
    <lineage>
        <taxon>Bacteria</taxon>
        <taxon>Pseudomonadati</taxon>
        <taxon>Planctomycetota</taxon>
        <taxon>Planctomycetia</taxon>
        <taxon>Planctomycetales</taxon>
        <taxon>Planctomycetaceae</taxon>
        <taxon>Crateriforma</taxon>
    </lineage>
</organism>
<gene>
    <name evidence="2" type="ORF">Pan14r_07630</name>
</gene>
<feature type="domain" description="FAD-dependent urate hydroxylase HpyO/Asp monooxygenase CreE-like FAD/NAD(P)-binding" evidence="1">
    <location>
        <begin position="26"/>
        <end position="193"/>
    </location>
</feature>
<proteinExistence type="predicted"/>
<dbReference type="Pfam" id="PF13454">
    <property type="entry name" value="NAD_binding_9"/>
    <property type="match status" value="1"/>
</dbReference>
<dbReference type="EMBL" id="SJPL01000001">
    <property type="protein sequence ID" value="TWT68517.1"/>
    <property type="molecule type" value="Genomic_DNA"/>
</dbReference>
<comment type="caution">
    <text evidence="2">The sequence shown here is derived from an EMBL/GenBank/DDBJ whole genome shotgun (WGS) entry which is preliminary data.</text>
</comment>
<keyword evidence="3" id="KW-1185">Reference proteome</keyword>
<dbReference type="AlphaFoldDB" id="A0A5C5XYQ5"/>
<name>A0A5C5XYQ5_9PLAN</name>
<sequence length="553" mass="61299">MSIAPSVGTIGWGVPTIPQRQPYRIAIVGCGPRGLHCLDALSRHLTNEDLARTEVTVFEPAECPGAGVIYSPDQPASLKMNFATEHIDVWNRSGGSVSDADIDGKSARGPSLLQWLHENAPQYAQADSYIPRALVGEYLHDAFVRIRRRLQAVAVFRHRRSKVADVRHDGERWEVKSQGRWWNFDEVVLATGHEGLRANVDLPPTDDHTPARFVYPVQDSLCRSRIPAGSRVAVRGFGLTAIDAVLSLTEGRGGKFLDNGFLPSYIPSMLEPEQISLHSRSGRPMLAKPTHKVEPVDRTFYQPFQAALSALQNQRGEIRFYQHLWPILTGAAAGLMSASGQDRSACDIDHWYRGWSRYRMDAASAQHHMFQSVCVAYAKRPINEAYAIGETWRRLYPHLVQLVSFGGLEPGQYQTFHKVAMEMEKIAFGPPAGSVAKMVRLIKSRHVRIAEECEPPVDVDSVIDAVIAGPDQASQSGPVRSLLQQGHLHQDEETGGIRIHRDGTAVNSPDGLAIFGRATEGWILGNDTLSRTLHDQIESWSQTIASRLHAHTH</sequence>
<dbReference type="Gene3D" id="3.50.50.60">
    <property type="entry name" value="FAD/NAD(P)-binding domain"/>
    <property type="match status" value="1"/>
</dbReference>
<accession>A0A5C5XYQ5</accession>
<dbReference type="OrthoDB" id="6309046at2"/>
<dbReference type="Proteomes" id="UP000317238">
    <property type="component" value="Unassembled WGS sequence"/>
</dbReference>
<protein>
    <recommendedName>
        <fullName evidence="1">FAD-dependent urate hydroxylase HpyO/Asp monooxygenase CreE-like FAD/NAD(P)-binding domain-containing protein</fullName>
    </recommendedName>
</protein>
<dbReference type="InterPro" id="IPR036188">
    <property type="entry name" value="FAD/NAD-bd_sf"/>
</dbReference>
<dbReference type="SUPFAM" id="SSF51905">
    <property type="entry name" value="FAD/NAD(P)-binding domain"/>
    <property type="match status" value="1"/>
</dbReference>
<reference evidence="2 3" key="1">
    <citation type="submission" date="2019-02" db="EMBL/GenBank/DDBJ databases">
        <title>Deep-cultivation of Planctomycetes and their phenomic and genomic characterization uncovers novel biology.</title>
        <authorList>
            <person name="Wiegand S."/>
            <person name="Jogler M."/>
            <person name="Boedeker C."/>
            <person name="Pinto D."/>
            <person name="Vollmers J."/>
            <person name="Rivas-Marin E."/>
            <person name="Kohn T."/>
            <person name="Peeters S.H."/>
            <person name="Heuer A."/>
            <person name="Rast P."/>
            <person name="Oberbeckmann S."/>
            <person name="Bunk B."/>
            <person name="Jeske O."/>
            <person name="Meyerdierks A."/>
            <person name="Storesund J.E."/>
            <person name="Kallscheuer N."/>
            <person name="Luecker S."/>
            <person name="Lage O.M."/>
            <person name="Pohl T."/>
            <person name="Merkel B.J."/>
            <person name="Hornburger P."/>
            <person name="Mueller R.-W."/>
            <person name="Bruemmer F."/>
            <person name="Labrenz M."/>
            <person name="Spormann A.M."/>
            <person name="Op Den Camp H."/>
            <person name="Overmann J."/>
            <person name="Amann R."/>
            <person name="Jetten M.S.M."/>
            <person name="Mascher T."/>
            <person name="Medema M.H."/>
            <person name="Devos D.P."/>
            <person name="Kaster A.-K."/>
            <person name="Ovreas L."/>
            <person name="Rohde M."/>
            <person name="Galperin M.Y."/>
            <person name="Jogler C."/>
        </authorList>
    </citation>
    <scope>NUCLEOTIDE SEQUENCE [LARGE SCALE GENOMIC DNA]</scope>
    <source>
        <strain evidence="2 3">Pan14r</strain>
    </source>
</reference>
<evidence type="ECO:0000313" key="2">
    <source>
        <dbReference type="EMBL" id="TWT68517.1"/>
    </source>
</evidence>
<dbReference type="PANTHER" id="PTHR40254:SF1">
    <property type="entry name" value="BLR0577 PROTEIN"/>
    <property type="match status" value="1"/>
</dbReference>
<dbReference type="InterPro" id="IPR052189">
    <property type="entry name" value="L-asp_N-monooxygenase_NS-form"/>
</dbReference>
<dbReference type="RefSeq" id="WP_146438359.1">
    <property type="nucleotide sequence ID" value="NZ_SJPL01000001.1"/>
</dbReference>
<evidence type="ECO:0000313" key="3">
    <source>
        <dbReference type="Proteomes" id="UP000317238"/>
    </source>
</evidence>
<dbReference type="PANTHER" id="PTHR40254">
    <property type="entry name" value="BLR0577 PROTEIN"/>
    <property type="match status" value="1"/>
</dbReference>